<organism evidence="2 3">
    <name type="scientific">Athelia psychrophila</name>
    <dbReference type="NCBI Taxonomy" id="1759441"/>
    <lineage>
        <taxon>Eukaryota</taxon>
        <taxon>Fungi</taxon>
        <taxon>Dikarya</taxon>
        <taxon>Basidiomycota</taxon>
        <taxon>Agaricomycotina</taxon>
        <taxon>Agaricomycetes</taxon>
        <taxon>Agaricomycetidae</taxon>
        <taxon>Atheliales</taxon>
        <taxon>Atheliaceae</taxon>
        <taxon>Athelia</taxon>
    </lineage>
</organism>
<evidence type="ECO:0000313" key="3">
    <source>
        <dbReference type="Proteomes" id="UP000076532"/>
    </source>
</evidence>
<reference evidence="2 3" key="1">
    <citation type="journal article" date="2016" name="Mol. Biol. Evol.">
        <title>Comparative Genomics of Early-Diverging Mushroom-Forming Fungi Provides Insights into the Origins of Lignocellulose Decay Capabilities.</title>
        <authorList>
            <person name="Nagy L.G."/>
            <person name="Riley R."/>
            <person name="Tritt A."/>
            <person name="Adam C."/>
            <person name="Daum C."/>
            <person name="Floudas D."/>
            <person name="Sun H."/>
            <person name="Yadav J.S."/>
            <person name="Pangilinan J."/>
            <person name="Larsson K.H."/>
            <person name="Matsuura K."/>
            <person name="Barry K."/>
            <person name="Labutti K."/>
            <person name="Kuo R."/>
            <person name="Ohm R.A."/>
            <person name="Bhattacharya S.S."/>
            <person name="Shirouzu T."/>
            <person name="Yoshinaga Y."/>
            <person name="Martin F.M."/>
            <person name="Grigoriev I.V."/>
            <person name="Hibbett D.S."/>
        </authorList>
    </citation>
    <scope>NUCLEOTIDE SEQUENCE [LARGE SCALE GENOMIC DNA]</scope>
    <source>
        <strain evidence="2 3">CBS 109695</strain>
    </source>
</reference>
<evidence type="ECO:0000313" key="2">
    <source>
        <dbReference type="EMBL" id="KZP12663.1"/>
    </source>
</evidence>
<keyword evidence="1" id="KW-1133">Transmembrane helix</keyword>
<keyword evidence="1" id="KW-0812">Transmembrane</keyword>
<feature type="transmembrane region" description="Helical" evidence="1">
    <location>
        <begin position="102"/>
        <end position="125"/>
    </location>
</feature>
<gene>
    <name evidence="2" type="ORF">FIBSPDRAFT_898037</name>
</gene>
<evidence type="ECO:0000256" key="1">
    <source>
        <dbReference type="SAM" id="Phobius"/>
    </source>
</evidence>
<sequence>MSAAGHVQFSICVMFGRAAFGIPVPAEPRYTAKELRLALHPRGHCHASIPAARPNHFVISVPTVGAGAGIAVGAGLSYTAQLRPDSIAGAITTPPSSAAEPADFVICVGIVAAAAAILIGAELILCQPKL</sequence>
<proteinExistence type="predicted"/>
<name>A0A166BI16_9AGAM</name>
<accession>A0A166BI16</accession>
<keyword evidence="3" id="KW-1185">Reference proteome</keyword>
<protein>
    <submittedName>
        <fullName evidence="2">Uncharacterized protein</fullName>
    </submittedName>
</protein>
<dbReference type="EMBL" id="KV417644">
    <property type="protein sequence ID" value="KZP12663.1"/>
    <property type="molecule type" value="Genomic_DNA"/>
</dbReference>
<dbReference type="Proteomes" id="UP000076532">
    <property type="component" value="Unassembled WGS sequence"/>
</dbReference>
<dbReference type="AlphaFoldDB" id="A0A166BI16"/>
<keyword evidence="1" id="KW-0472">Membrane</keyword>